<keyword evidence="2" id="KW-1185">Reference proteome</keyword>
<gene>
    <name evidence="1" type="ORF">HJG59_007296</name>
</gene>
<name>A0A7J8DQ14_MOLMO</name>
<sequence>MKMNFNKMNHQQRKDLYMLVQLSLKTKIKVKKCNRVFQKMRKTEFYKKIMIMKS</sequence>
<comment type="caution">
    <text evidence="1">The sequence shown here is derived from an EMBL/GenBank/DDBJ whole genome shotgun (WGS) entry which is preliminary data.</text>
</comment>
<dbReference type="AlphaFoldDB" id="A0A7J8DQ14"/>
<proteinExistence type="predicted"/>
<protein>
    <submittedName>
        <fullName evidence="1">Kinesin family member 20B</fullName>
    </submittedName>
</protein>
<accession>A0A7J8DQ14</accession>
<reference evidence="1 2" key="1">
    <citation type="journal article" date="2020" name="Nature">
        <title>Six reference-quality genomes reveal evolution of bat adaptations.</title>
        <authorList>
            <person name="Jebb D."/>
            <person name="Huang Z."/>
            <person name="Pippel M."/>
            <person name="Hughes G.M."/>
            <person name="Lavrichenko K."/>
            <person name="Devanna P."/>
            <person name="Winkler S."/>
            <person name="Jermiin L.S."/>
            <person name="Skirmuntt E.C."/>
            <person name="Katzourakis A."/>
            <person name="Burkitt-Gray L."/>
            <person name="Ray D.A."/>
            <person name="Sullivan K.A.M."/>
            <person name="Roscito J.G."/>
            <person name="Kirilenko B.M."/>
            <person name="Davalos L.M."/>
            <person name="Corthals A.P."/>
            <person name="Power M.L."/>
            <person name="Jones G."/>
            <person name="Ransome R.D."/>
            <person name="Dechmann D.K.N."/>
            <person name="Locatelli A.G."/>
            <person name="Puechmaille S.J."/>
            <person name="Fedrigo O."/>
            <person name="Jarvis E.D."/>
            <person name="Hiller M."/>
            <person name="Vernes S.C."/>
            <person name="Myers E.W."/>
            <person name="Teeling E.C."/>
        </authorList>
    </citation>
    <scope>NUCLEOTIDE SEQUENCE [LARGE SCALE GENOMIC DNA]</scope>
    <source>
        <strain evidence="1">MMolMol1</strain>
        <tissue evidence="1">Muscle</tissue>
    </source>
</reference>
<organism evidence="1 2">
    <name type="scientific">Molossus molossus</name>
    <name type="common">Pallas' mastiff bat</name>
    <name type="synonym">Vespertilio molossus</name>
    <dbReference type="NCBI Taxonomy" id="27622"/>
    <lineage>
        <taxon>Eukaryota</taxon>
        <taxon>Metazoa</taxon>
        <taxon>Chordata</taxon>
        <taxon>Craniata</taxon>
        <taxon>Vertebrata</taxon>
        <taxon>Euteleostomi</taxon>
        <taxon>Mammalia</taxon>
        <taxon>Eutheria</taxon>
        <taxon>Laurasiatheria</taxon>
        <taxon>Chiroptera</taxon>
        <taxon>Yangochiroptera</taxon>
        <taxon>Molossidae</taxon>
        <taxon>Molossus</taxon>
    </lineage>
</organism>
<evidence type="ECO:0000313" key="1">
    <source>
        <dbReference type="EMBL" id="KAF6425096.1"/>
    </source>
</evidence>
<evidence type="ECO:0000313" key="2">
    <source>
        <dbReference type="Proteomes" id="UP000550707"/>
    </source>
</evidence>
<dbReference type="EMBL" id="JACASF010000017">
    <property type="protein sequence ID" value="KAF6425096.1"/>
    <property type="molecule type" value="Genomic_DNA"/>
</dbReference>
<dbReference type="Proteomes" id="UP000550707">
    <property type="component" value="Unassembled WGS sequence"/>
</dbReference>